<accession>A0ABS7I9D1</accession>
<dbReference type="InterPro" id="IPR001466">
    <property type="entry name" value="Beta-lactam-related"/>
</dbReference>
<feature type="region of interest" description="Disordered" evidence="1">
    <location>
        <begin position="230"/>
        <end position="249"/>
    </location>
</feature>
<dbReference type="InterPro" id="IPR005180">
    <property type="entry name" value="DUF302"/>
</dbReference>
<proteinExistence type="predicted"/>
<evidence type="ECO:0000313" key="5">
    <source>
        <dbReference type="Proteomes" id="UP000770629"/>
    </source>
</evidence>
<dbReference type="CDD" id="cd14797">
    <property type="entry name" value="DUF302"/>
    <property type="match status" value="1"/>
</dbReference>
<dbReference type="InterPro" id="IPR035923">
    <property type="entry name" value="TT1751-like_sf"/>
</dbReference>
<dbReference type="PANTHER" id="PTHR46825">
    <property type="entry name" value="D-ALANYL-D-ALANINE-CARBOXYPEPTIDASE/ENDOPEPTIDASE AMPH"/>
    <property type="match status" value="1"/>
</dbReference>
<dbReference type="EMBL" id="JABDYF010000001">
    <property type="protein sequence ID" value="MBX5088453.1"/>
    <property type="molecule type" value="Genomic_DNA"/>
</dbReference>
<feature type="domain" description="Beta-lactamase-related" evidence="2">
    <location>
        <begin position="41"/>
        <end position="389"/>
    </location>
</feature>
<dbReference type="SUPFAM" id="SSF103247">
    <property type="entry name" value="TT1751-like"/>
    <property type="match status" value="1"/>
</dbReference>
<dbReference type="Gene3D" id="3.30.310.70">
    <property type="entry name" value="TT1751-like domain"/>
    <property type="match status" value="1"/>
</dbReference>
<keyword evidence="5" id="KW-1185">Reference proteome</keyword>
<evidence type="ECO:0000259" key="2">
    <source>
        <dbReference type="Pfam" id="PF00144"/>
    </source>
</evidence>
<evidence type="ECO:0000259" key="3">
    <source>
        <dbReference type="Pfam" id="PF03625"/>
    </source>
</evidence>
<protein>
    <submittedName>
        <fullName evidence="4">Serine hydrolase</fullName>
    </submittedName>
</protein>
<dbReference type="Proteomes" id="UP000770629">
    <property type="component" value="Unassembled WGS sequence"/>
</dbReference>
<evidence type="ECO:0000256" key="1">
    <source>
        <dbReference type="SAM" id="MobiDB-lite"/>
    </source>
</evidence>
<keyword evidence="4" id="KW-0378">Hydrolase</keyword>
<comment type="caution">
    <text evidence="4">The sequence shown here is derived from an EMBL/GenBank/DDBJ whole genome shotgun (WGS) entry which is preliminary data.</text>
</comment>
<organism evidence="4 5">
    <name type="scientific">Rhizobium lentis</name>
    <dbReference type="NCBI Taxonomy" id="1138194"/>
    <lineage>
        <taxon>Bacteria</taxon>
        <taxon>Pseudomonadati</taxon>
        <taxon>Pseudomonadota</taxon>
        <taxon>Alphaproteobacteria</taxon>
        <taxon>Hyphomicrobiales</taxon>
        <taxon>Rhizobiaceae</taxon>
        <taxon>Rhizobium/Agrobacterium group</taxon>
        <taxon>Rhizobium</taxon>
    </lineage>
</organism>
<dbReference type="Pfam" id="PF00144">
    <property type="entry name" value="Beta-lactamase"/>
    <property type="match status" value="1"/>
</dbReference>
<reference evidence="4 5" key="1">
    <citation type="submission" date="2020-04" db="EMBL/GenBank/DDBJ databases">
        <title>Global-level population genomics: horizontal gene transfer, symbiosis and evolution in Rhizobia.</title>
        <authorList>
            <person name="Gai Y."/>
        </authorList>
    </citation>
    <scope>NUCLEOTIDE SEQUENCE [LARGE SCALE GENOMIC DNA]</scope>
    <source>
        <strain evidence="4 5">BLR33</strain>
    </source>
</reference>
<dbReference type="GO" id="GO:0016787">
    <property type="term" value="F:hydrolase activity"/>
    <property type="evidence" value="ECO:0007669"/>
    <property type="project" value="UniProtKB-KW"/>
</dbReference>
<dbReference type="Pfam" id="PF03625">
    <property type="entry name" value="DUF302"/>
    <property type="match status" value="1"/>
</dbReference>
<gene>
    <name evidence="4" type="ORF">HJB60_04590</name>
</gene>
<dbReference type="Gene3D" id="3.40.710.10">
    <property type="entry name" value="DD-peptidase/beta-lactamase superfamily"/>
    <property type="match status" value="1"/>
</dbReference>
<dbReference type="InterPro" id="IPR012338">
    <property type="entry name" value="Beta-lactam/transpept-like"/>
</dbReference>
<dbReference type="InterPro" id="IPR050491">
    <property type="entry name" value="AmpC-like"/>
</dbReference>
<sequence length="530" mass="57674">MHAALAASVSFSVPGFSQAASAPHLPIVRGDANLQSHGEYIDQMIADFAAEHGLPGISMAIVQAPYIPRSAGYGRTSLTNDELASSRTIWNVGPITQGFTAVAIMQLKEAGKLNLDDTAGKYVDGLPEAWSKVTIKQLMQHSSGIPDYRDKLDATKSYAPSELIDLVRSQPVLFERGTQVHISATNFTLLALVIERASGMSYHDFIWQNQIEKVGLRSTMFAADMKKDAKVDRPPQHPNDNQHSKFKSDAEFINPPEPATGYIDTKGQLTATSANDADNLYGFGNVWSSAEDISQWDIALAGSVLVKDAADRDVIYKPTTLANGIIVPAMAGWEFTHHPGFMEVKGNSPGFSSYLSRFTSADELVCVTLLTNKEGVDLTVLARQIAEAYKVGLGAEVDQHEVIAQESKFDAKETIARLKVNLERAKVPVFATVDHSANAAGVGEDLRPTTVITFGNPKVGTKLMQADQAIALDLPLRVLVWEDEIGRTWIGYQNPEPLKKRYAIKDTKTVDAMMTFVAGVVGRSANVYSY</sequence>
<name>A0ABS7I9D1_9HYPH</name>
<feature type="domain" description="DUF302" evidence="3">
    <location>
        <begin position="433"/>
        <end position="495"/>
    </location>
</feature>
<dbReference type="SUPFAM" id="SSF56601">
    <property type="entry name" value="beta-lactamase/transpeptidase-like"/>
    <property type="match status" value="1"/>
</dbReference>
<dbReference type="PANTHER" id="PTHR46825:SF9">
    <property type="entry name" value="BETA-LACTAMASE-RELATED DOMAIN-CONTAINING PROTEIN"/>
    <property type="match status" value="1"/>
</dbReference>
<evidence type="ECO:0000313" key="4">
    <source>
        <dbReference type="EMBL" id="MBX5088453.1"/>
    </source>
</evidence>